<evidence type="ECO:0000313" key="1">
    <source>
        <dbReference type="EMBL" id="ASC72151.1"/>
    </source>
</evidence>
<evidence type="ECO:0000313" key="2">
    <source>
        <dbReference type="Proteomes" id="UP000191901"/>
    </source>
</evidence>
<dbReference type="EMBL" id="CP021983">
    <property type="protein sequence ID" value="ASC72151.1"/>
    <property type="molecule type" value="Genomic_DNA"/>
</dbReference>
<proteinExistence type="predicted"/>
<sequence length="42" mass="4959">MTLAKASETALIRGHKRLEDTTIQLMQLFRLFQRGWNHVFSI</sequence>
<gene>
    <name evidence="1" type="ORF">XM38_031050</name>
</gene>
<reference evidence="1 2" key="1">
    <citation type="journal article" date="2016" name="Biochim. Biophys. Acta">
        <title>Characterization of red-shifted phycobilisomes isolated from the chlorophyll f-containing cyanobacterium Halomicronema hongdechloris.</title>
        <authorList>
            <person name="Li Y."/>
            <person name="Lin Y."/>
            <person name="Garvey C.J."/>
            <person name="Birch D."/>
            <person name="Corkery R.W."/>
            <person name="Loughlin P.C."/>
            <person name="Scheer H."/>
            <person name="Willows R.D."/>
            <person name="Chen M."/>
        </authorList>
    </citation>
    <scope>NUCLEOTIDE SEQUENCE [LARGE SCALE GENOMIC DNA]</scope>
    <source>
        <strain evidence="1 2">C2206</strain>
    </source>
</reference>
<dbReference type="AlphaFoldDB" id="A0A1Z3HPC3"/>
<name>A0A1Z3HPC3_9CYAN</name>
<protein>
    <submittedName>
        <fullName evidence="1">Uncharacterized protein</fullName>
    </submittedName>
</protein>
<organism evidence="1 2">
    <name type="scientific">Halomicronema hongdechloris C2206</name>
    <dbReference type="NCBI Taxonomy" id="1641165"/>
    <lineage>
        <taxon>Bacteria</taxon>
        <taxon>Bacillati</taxon>
        <taxon>Cyanobacteriota</taxon>
        <taxon>Cyanophyceae</taxon>
        <taxon>Nodosilineales</taxon>
        <taxon>Nodosilineaceae</taxon>
        <taxon>Halomicronema</taxon>
    </lineage>
</organism>
<dbReference type="Proteomes" id="UP000191901">
    <property type="component" value="Chromosome"/>
</dbReference>
<keyword evidence="2" id="KW-1185">Reference proteome</keyword>
<dbReference type="KEGG" id="hhg:XM38_031050"/>
<accession>A0A1Z3HPC3</accession>